<proteinExistence type="predicted"/>
<dbReference type="AlphaFoldDB" id="A0A9W9ZCW2"/>
<feature type="compositionally biased region" description="Polar residues" evidence="1">
    <location>
        <begin position="189"/>
        <end position="198"/>
    </location>
</feature>
<dbReference type="Proteomes" id="UP001163046">
    <property type="component" value="Unassembled WGS sequence"/>
</dbReference>
<feature type="compositionally biased region" description="Low complexity" evidence="1">
    <location>
        <begin position="84"/>
        <end position="101"/>
    </location>
</feature>
<keyword evidence="3" id="KW-1185">Reference proteome</keyword>
<feature type="compositionally biased region" description="Polar residues" evidence="1">
    <location>
        <begin position="308"/>
        <end position="318"/>
    </location>
</feature>
<feature type="region of interest" description="Disordered" evidence="1">
    <location>
        <begin position="1"/>
        <end position="32"/>
    </location>
</feature>
<dbReference type="EMBL" id="MU826358">
    <property type="protein sequence ID" value="KAJ7379352.1"/>
    <property type="molecule type" value="Genomic_DNA"/>
</dbReference>
<accession>A0A9W9ZCW2</accession>
<organism evidence="2 3">
    <name type="scientific">Desmophyllum pertusum</name>
    <dbReference type="NCBI Taxonomy" id="174260"/>
    <lineage>
        <taxon>Eukaryota</taxon>
        <taxon>Metazoa</taxon>
        <taxon>Cnidaria</taxon>
        <taxon>Anthozoa</taxon>
        <taxon>Hexacorallia</taxon>
        <taxon>Scleractinia</taxon>
        <taxon>Caryophylliina</taxon>
        <taxon>Caryophylliidae</taxon>
        <taxon>Desmophyllum</taxon>
    </lineage>
</organism>
<feature type="compositionally biased region" description="Basic residues" evidence="1">
    <location>
        <begin position="354"/>
        <end position="369"/>
    </location>
</feature>
<feature type="compositionally biased region" description="Polar residues" evidence="1">
    <location>
        <begin position="102"/>
        <end position="118"/>
    </location>
</feature>
<feature type="compositionally biased region" description="Polar residues" evidence="1">
    <location>
        <begin position="12"/>
        <end position="21"/>
    </location>
</feature>
<feature type="compositionally biased region" description="Low complexity" evidence="1">
    <location>
        <begin position="134"/>
        <end position="148"/>
    </location>
</feature>
<gene>
    <name evidence="2" type="ORF">OS493_016586</name>
</gene>
<evidence type="ECO:0000256" key="1">
    <source>
        <dbReference type="SAM" id="MobiDB-lite"/>
    </source>
</evidence>
<name>A0A9W9ZCW2_9CNID</name>
<reference evidence="2" key="1">
    <citation type="submission" date="2023-01" db="EMBL/GenBank/DDBJ databases">
        <title>Genome assembly of the deep-sea coral Lophelia pertusa.</title>
        <authorList>
            <person name="Herrera S."/>
            <person name="Cordes E."/>
        </authorList>
    </citation>
    <scope>NUCLEOTIDE SEQUENCE</scope>
    <source>
        <strain evidence="2">USNM1676648</strain>
        <tissue evidence="2">Polyp</tissue>
    </source>
</reference>
<feature type="compositionally biased region" description="Basic and acidic residues" evidence="1">
    <location>
        <begin position="250"/>
        <end position="259"/>
    </location>
</feature>
<feature type="region of interest" description="Disordered" evidence="1">
    <location>
        <begin position="182"/>
        <end position="391"/>
    </location>
</feature>
<feature type="compositionally biased region" description="Polar residues" evidence="1">
    <location>
        <begin position="374"/>
        <end position="391"/>
    </location>
</feature>
<dbReference type="OrthoDB" id="10072587at2759"/>
<feature type="region of interest" description="Disordered" evidence="1">
    <location>
        <begin position="71"/>
        <end position="148"/>
    </location>
</feature>
<evidence type="ECO:0000313" key="2">
    <source>
        <dbReference type="EMBL" id="KAJ7379352.1"/>
    </source>
</evidence>
<sequence>MVIPSTPRRILQESNSQNQTIAAMPSPFKGRKPRALQNVSKFTHSRLPKTQMTLKTRSCFNSPIKVDHIYGVSKTNDRNGTSPTRSKGSSRTSIGRGSSKGDSSFTESSKLPLPSQSGIRPPSFGVQPRRRRSSSSSSVSSTSSALSLQSNDLNGTFVVSKGSSSDISSIPTVCARKVPTSRASLKPVNGTSALSKPTFTKPKGRPQPVKALPQPGTNSRKAPPTPIDPLKSTRVLGSTPGRRPSGTSTERCDKVEKQYFNRAQPVKRAVTPSRAKKPEVPLTPRRRGSATPRDSSTKPPTPVRRRNSSAIAAGTTNRAGPAKGKNVPRPSTPAQEPCVSSDTVTPPNPVPSKVVKRKSLSASGQKRRSLLPTPVSSRITRSQSQKSRPNSINYEVVGAVPFNISPSAEVKPRTAVVSKSQASLSLESSSAT</sequence>
<feature type="compositionally biased region" description="Polar residues" evidence="1">
    <location>
        <begin position="332"/>
        <end position="345"/>
    </location>
</feature>
<protein>
    <submittedName>
        <fullName evidence="2">Uncharacterized protein</fullName>
    </submittedName>
</protein>
<comment type="caution">
    <text evidence="2">The sequence shown here is derived from an EMBL/GenBank/DDBJ whole genome shotgun (WGS) entry which is preliminary data.</text>
</comment>
<evidence type="ECO:0000313" key="3">
    <source>
        <dbReference type="Proteomes" id="UP001163046"/>
    </source>
</evidence>